<name>A0AAE1RWW6_9SOLA</name>
<proteinExistence type="predicted"/>
<dbReference type="EMBL" id="JAVYJV010000011">
    <property type="protein sequence ID" value="KAK4359413.1"/>
    <property type="molecule type" value="Genomic_DNA"/>
</dbReference>
<keyword evidence="3" id="KW-1185">Reference proteome</keyword>
<evidence type="ECO:0000313" key="2">
    <source>
        <dbReference type="EMBL" id="KAK4359413.1"/>
    </source>
</evidence>
<reference evidence="2" key="1">
    <citation type="submission" date="2023-12" db="EMBL/GenBank/DDBJ databases">
        <title>Genome assembly of Anisodus tanguticus.</title>
        <authorList>
            <person name="Wang Y.-J."/>
        </authorList>
    </citation>
    <scope>NUCLEOTIDE SEQUENCE</scope>
    <source>
        <strain evidence="2">KB-2021</strain>
        <tissue evidence="2">Leaf</tissue>
    </source>
</reference>
<evidence type="ECO:0000313" key="3">
    <source>
        <dbReference type="Proteomes" id="UP001291623"/>
    </source>
</evidence>
<protein>
    <submittedName>
        <fullName evidence="2">Uncharacterized protein</fullName>
    </submittedName>
</protein>
<organism evidence="2 3">
    <name type="scientific">Anisodus tanguticus</name>
    <dbReference type="NCBI Taxonomy" id="243964"/>
    <lineage>
        <taxon>Eukaryota</taxon>
        <taxon>Viridiplantae</taxon>
        <taxon>Streptophyta</taxon>
        <taxon>Embryophyta</taxon>
        <taxon>Tracheophyta</taxon>
        <taxon>Spermatophyta</taxon>
        <taxon>Magnoliopsida</taxon>
        <taxon>eudicotyledons</taxon>
        <taxon>Gunneridae</taxon>
        <taxon>Pentapetalae</taxon>
        <taxon>asterids</taxon>
        <taxon>lamiids</taxon>
        <taxon>Solanales</taxon>
        <taxon>Solanaceae</taxon>
        <taxon>Solanoideae</taxon>
        <taxon>Hyoscyameae</taxon>
        <taxon>Anisodus</taxon>
    </lineage>
</organism>
<sequence length="281" mass="30665">MGNKPPIAVKVEDNHTNATFQDQIIGLNEQFSHINVASNEQKLDEETNHGAPTRLKKLLLRHLSIQRKNGDGYCLPSPDSNVPAERETMESLIYLLNLFLQRCFSESIASAMSLSKHVICQDETPVTSPENGVPFTVADHKNNILDPNSQTQEQQVQDSLVTPAPQKNQKQRAQFIPASSHYIQHTATGPVITPCTSIPATNASTSASTAPPSSQLEAAVSNANLSYEYSHPTYDQVYYAQHPAPPLPSQYQTMTPAAAVLFSQASAQLAVENTNSQNITS</sequence>
<accession>A0AAE1RWW6</accession>
<feature type="region of interest" description="Disordered" evidence="1">
    <location>
        <begin position="142"/>
        <end position="173"/>
    </location>
</feature>
<comment type="caution">
    <text evidence="2">The sequence shown here is derived from an EMBL/GenBank/DDBJ whole genome shotgun (WGS) entry which is preliminary data.</text>
</comment>
<feature type="compositionally biased region" description="Polar residues" evidence="1">
    <location>
        <begin position="145"/>
        <end position="172"/>
    </location>
</feature>
<evidence type="ECO:0000256" key="1">
    <source>
        <dbReference type="SAM" id="MobiDB-lite"/>
    </source>
</evidence>
<gene>
    <name evidence="2" type="ORF">RND71_021642</name>
</gene>
<dbReference type="AlphaFoldDB" id="A0AAE1RWW6"/>
<dbReference type="Proteomes" id="UP001291623">
    <property type="component" value="Unassembled WGS sequence"/>
</dbReference>